<dbReference type="InParanoid" id="F2LVJ5"/>
<dbReference type="RefSeq" id="WP_013681820.1">
    <property type="nucleotide sequence ID" value="NC_015318.1"/>
</dbReference>
<dbReference type="Pfam" id="PF04977">
    <property type="entry name" value="DivIC"/>
    <property type="match status" value="1"/>
</dbReference>
<feature type="transmembrane region" description="Helical" evidence="2">
    <location>
        <begin position="13"/>
        <end position="31"/>
    </location>
</feature>
<evidence type="ECO:0000256" key="2">
    <source>
        <dbReference type="SAM" id="Phobius"/>
    </source>
</evidence>
<dbReference type="STRING" id="760142.Hipma_0809"/>
<sequence length="99" mass="11451">MVNIRHGSRLIDVIILFAALITTGLIGKGIYDKQIQLRELKEKSSLLDKRIETLNSNIEKIKREIDIAKSDPYYLKQKASDRYLMINKDESIIIFEDGK</sequence>
<name>F2LVJ5_HIPMA</name>
<dbReference type="AlphaFoldDB" id="F2LVJ5"/>
<keyword evidence="1" id="KW-0175">Coiled coil</keyword>
<keyword evidence="2" id="KW-0472">Membrane</keyword>
<proteinExistence type="predicted"/>
<dbReference type="Proteomes" id="UP000008139">
    <property type="component" value="Chromosome"/>
</dbReference>
<dbReference type="KEGG" id="hmr:Hipma_0809"/>
<evidence type="ECO:0000313" key="4">
    <source>
        <dbReference type="Proteomes" id="UP000008139"/>
    </source>
</evidence>
<gene>
    <name evidence="3" type="ordered locus">Hipma_0809</name>
</gene>
<dbReference type="HOGENOM" id="CLU_2316457_0_0_7"/>
<keyword evidence="4" id="KW-1185">Reference proteome</keyword>
<keyword evidence="2" id="KW-1133">Transmembrane helix</keyword>
<accession>F2LVJ5</accession>
<reference evidence="4" key="2">
    <citation type="submission" date="2011-03" db="EMBL/GenBank/DDBJ databases">
        <title>The complete genome of Hippea maritima DSM 10411.</title>
        <authorList>
            <consortium name="US DOE Joint Genome Institute (JGI-PGF)"/>
            <person name="Lucas S."/>
            <person name="Copeland A."/>
            <person name="Lapidus A."/>
            <person name="Bruce D."/>
            <person name="Goodwin L."/>
            <person name="Pitluck S."/>
            <person name="Peters L."/>
            <person name="Kyrpides N."/>
            <person name="Mavromatis K."/>
            <person name="Pagani I."/>
            <person name="Ivanova N."/>
            <person name="Mikhailova N."/>
            <person name="Lu M."/>
            <person name="Detter J.C."/>
            <person name="Tapia R."/>
            <person name="Han C."/>
            <person name="Land M."/>
            <person name="Hauser L."/>
            <person name="Markowitz V."/>
            <person name="Cheng J.-F."/>
            <person name="Hugenholtz P."/>
            <person name="Woyke T."/>
            <person name="Wu D."/>
            <person name="Spring S."/>
            <person name="Schroeder M."/>
            <person name="Brambilla E."/>
            <person name="Klenk H.-P."/>
            <person name="Eisen J.A."/>
        </authorList>
    </citation>
    <scope>NUCLEOTIDE SEQUENCE [LARGE SCALE GENOMIC DNA]</scope>
    <source>
        <strain evidence="4">ATCC 700847 / DSM 10411 / MH2</strain>
    </source>
</reference>
<evidence type="ECO:0000256" key="1">
    <source>
        <dbReference type="SAM" id="Coils"/>
    </source>
</evidence>
<protein>
    <submittedName>
        <fullName evidence="3">Septum formation initiator</fullName>
    </submittedName>
</protein>
<keyword evidence="2" id="KW-0812">Transmembrane</keyword>
<evidence type="ECO:0000313" key="3">
    <source>
        <dbReference type="EMBL" id="AEA33779.1"/>
    </source>
</evidence>
<dbReference type="InterPro" id="IPR007060">
    <property type="entry name" value="FtsL/DivIC"/>
</dbReference>
<organism evidence="3 4">
    <name type="scientific">Hippea maritima (strain ATCC 700847 / DSM 10411 / MH2)</name>
    <dbReference type="NCBI Taxonomy" id="760142"/>
    <lineage>
        <taxon>Bacteria</taxon>
        <taxon>Pseudomonadati</taxon>
        <taxon>Campylobacterota</taxon>
        <taxon>Desulfurellia</taxon>
        <taxon>Desulfurellales</taxon>
        <taxon>Hippeaceae</taxon>
        <taxon>Hippea</taxon>
    </lineage>
</organism>
<dbReference type="eggNOG" id="ENOG5032NYG">
    <property type="taxonomic scope" value="Bacteria"/>
</dbReference>
<reference evidence="3 4" key="1">
    <citation type="journal article" date="2011" name="Stand. Genomic Sci.">
        <title>Complete genome sequence of the thermophilic sulfur-reducer Hippea maritima type strain (MH(2)).</title>
        <authorList>
            <person name="Huntemann M."/>
            <person name="Lu M."/>
            <person name="Nolan M."/>
            <person name="Lapidus A."/>
            <person name="Lucas S."/>
            <person name="Hammon N."/>
            <person name="Deshpande S."/>
            <person name="Cheng J.F."/>
            <person name="Tapia R."/>
            <person name="Han C."/>
            <person name="Goodwin L."/>
            <person name="Pitluck S."/>
            <person name="Liolios K."/>
            <person name="Pagani I."/>
            <person name="Ivanova N."/>
            <person name="Ovchinikova G."/>
            <person name="Pati A."/>
            <person name="Chen A."/>
            <person name="Palaniappan K."/>
            <person name="Land M."/>
            <person name="Hauser L."/>
            <person name="Jeffries C.D."/>
            <person name="Detter J.C."/>
            <person name="Brambilla E.M."/>
            <person name="Rohde M."/>
            <person name="Spring S."/>
            <person name="Goker M."/>
            <person name="Woyke T."/>
            <person name="Bristow J."/>
            <person name="Eisen J.A."/>
            <person name="Markowitz V."/>
            <person name="Hugenholtz P."/>
            <person name="Kyrpides N.C."/>
            <person name="Klenk H.P."/>
            <person name="Mavromatis K."/>
        </authorList>
    </citation>
    <scope>NUCLEOTIDE SEQUENCE [LARGE SCALE GENOMIC DNA]</scope>
    <source>
        <strain evidence="4">ATCC 700847 / DSM 10411 / MH2</strain>
    </source>
</reference>
<feature type="coiled-coil region" evidence="1">
    <location>
        <begin position="37"/>
        <end position="71"/>
    </location>
</feature>
<dbReference type="OrthoDB" id="5518224at2"/>
<dbReference type="EMBL" id="CP002606">
    <property type="protein sequence ID" value="AEA33779.1"/>
    <property type="molecule type" value="Genomic_DNA"/>
</dbReference>